<keyword evidence="10 18" id="KW-0028">Amino-acid biosynthesis</keyword>
<dbReference type="GO" id="GO:0005737">
    <property type="term" value="C:cytoplasm"/>
    <property type="evidence" value="ECO:0007669"/>
    <property type="project" value="UniProtKB-SubCell"/>
</dbReference>
<dbReference type="InterPro" id="IPR030963">
    <property type="entry name" value="DHQ_synth_fam"/>
</dbReference>
<proteinExistence type="inferred from homology"/>
<sequence>MERLYIDLGEASYFINIKGGLLKNLTDYINGADQYIIITDTNVDNIYSYEIAEALKDNLYHKYIIPSGEASKNYNEAMKILSFMIEKNSTRKTTIIALGGGVVGDIAGFCASIFMRGVGFIQVPTTLLAQVDSSVGGKTAVNLPMGKNLIGTFYQPSTVIIDTELLRSLSRKEIISGIGEIVKYGVVYDYSFLKFIKENLSQIIALEPLTITYVIKKCCQIKAEVVSRDERELRFRKILNYGHTIGHAIEAITDYKKYTHGEAVLCGMYLEAMLSMELELLDKCYYQEILNIIQDSYGEVKLSDISREKLIEALAKDKKNVGGKISFILPTTYAKVTEVLLSKKEVEGLLLQILGRSIK</sequence>
<accession>A0A6I0F6X1</accession>
<evidence type="ECO:0000256" key="12">
    <source>
        <dbReference type="ARBA" id="ARBA00022741"/>
    </source>
</evidence>
<keyword evidence="14 18" id="KW-0520">NAD</keyword>
<evidence type="ECO:0000256" key="17">
    <source>
        <dbReference type="ARBA" id="ARBA00023285"/>
    </source>
</evidence>
<feature type="binding site" evidence="18">
    <location>
        <begin position="101"/>
        <end position="105"/>
    </location>
    <ligand>
        <name>NAD(+)</name>
        <dbReference type="ChEBI" id="CHEBI:57540"/>
    </ligand>
</feature>
<dbReference type="EC" id="4.2.3.4" evidence="7 18"/>
<evidence type="ECO:0000313" key="21">
    <source>
        <dbReference type="EMBL" id="KAB3529232.1"/>
    </source>
</evidence>
<evidence type="ECO:0000259" key="19">
    <source>
        <dbReference type="Pfam" id="PF01761"/>
    </source>
</evidence>
<feature type="binding site" evidence="18">
    <location>
        <begin position="125"/>
        <end position="126"/>
    </location>
    <ligand>
        <name>NAD(+)</name>
        <dbReference type="ChEBI" id="CHEBI:57540"/>
    </ligand>
</feature>
<feature type="binding site" evidence="18">
    <location>
        <position position="138"/>
    </location>
    <ligand>
        <name>NAD(+)</name>
        <dbReference type="ChEBI" id="CHEBI:57540"/>
    </ligand>
</feature>
<comment type="caution">
    <text evidence="21">The sequence shown here is derived from an EMBL/GenBank/DDBJ whole genome shotgun (WGS) entry which is preliminary data.</text>
</comment>
<dbReference type="PIRSF" id="PIRSF001455">
    <property type="entry name" value="DHQ_synth"/>
    <property type="match status" value="1"/>
</dbReference>
<keyword evidence="13 18" id="KW-0862">Zinc</keyword>
<evidence type="ECO:0000256" key="11">
    <source>
        <dbReference type="ARBA" id="ARBA00022723"/>
    </source>
</evidence>
<dbReference type="InterPro" id="IPR016037">
    <property type="entry name" value="DHQ_synth_AroB"/>
</dbReference>
<comment type="caution">
    <text evidence="18">Lacks conserved residue(s) required for the propagation of feature annotation.</text>
</comment>
<dbReference type="Gene3D" id="3.40.50.1970">
    <property type="match status" value="1"/>
</dbReference>
<reference evidence="21 22" key="1">
    <citation type="submission" date="2019-10" db="EMBL/GenBank/DDBJ databases">
        <title>Alkaliphilus serpentinus sp. nov. and Alkaliphilus pronyensis sp. nov., two novel anaerobic alkaliphilic species isolated from the serpentinized-hosted hydrothermal field of the Prony Bay (New Caledonia).</title>
        <authorList>
            <person name="Postec A."/>
        </authorList>
    </citation>
    <scope>NUCLEOTIDE SEQUENCE [LARGE SCALE GENOMIC DNA]</scope>
    <source>
        <strain evidence="21 22">LacV</strain>
    </source>
</reference>
<comment type="catalytic activity">
    <reaction evidence="1 18">
        <text>7-phospho-2-dehydro-3-deoxy-D-arabino-heptonate = 3-dehydroquinate + phosphate</text>
        <dbReference type="Rhea" id="RHEA:21968"/>
        <dbReference type="ChEBI" id="CHEBI:32364"/>
        <dbReference type="ChEBI" id="CHEBI:43474"/>
        <dbReference type="ChEBI" id="CHEBI:58394"/>
        <dbReference type="EC" id="4.2.3.4"/>
    </reaction>
</comment>
<dbReference type="GO" id="GO:0008652">
    <property type="term" value="P:amino acid biosynthetic process"/>
    <property type="evidence" value="ECO:0007669"/>
    <property type="project" value="UniProtKB-KW"/>
</dbReference>
<dbReference type="GO" id="GO:0009423">
    <property type="term" value="P:chorismate biosynthetic process"/>
    <property type="evidence" value="ECO:0007669"/>
    <property type="project" value="UniProtKB-UniRule"/>
</dbReference>
<evidence type="ECO:0000259" key="20">
    <source>
        <dbReference type="Pfam" id="PF24621"/>
    </source>
</evidence>
<evidence type="ECO:0000256" key="15">
    <source>
        <dbReference type="ARBA" id="ARBA00023141"/>
    </source>
</evidence>
<feature type="binding site" evidence="18">
    <location>
        <position position="147"/>
    </location>
    <ligand>
        <name>NAD(+)</name>
        <dbReference type="ChEBI" id="CHEBI:57540"/>
    </ligand>
</feature>
<evidence type="ECO:0000313" key="22">
    <source>
        <dbReference type="Proteomes" id="UP000432715"/>
    </source>
</evidence>
<dbReference type="GO" id="GO:0003856">
    <property type="term" value="F:3-dehydroquinate synthase activity"/>
    <property type="evidence" value="ECO:0007669"/>
    <property type="project" value="UniProtKB-UniRule"/>
</dbReference>
<evidence type="ECO:0000256" key="1">
    <source>
        <dbReference type="ARBA" id="ARBA00001393"/>
    </source>
</evidence>
<dbReference type="AlphaFoldDB" id="A0A6I0F6X1"/>
<evidence type="ECO:0000256" key="6">
    <source>
        <dbReference type="ARBA" id="ARBA00005412"/>
    </source>
</evidence>
<dbReference type="EMBL" id="WBZC01000092">
    <property type="protein sequence ID" value="KAB3529232.1"/>
    <property type="molecule type" value="Genomic_DNA"/>
</dbReference>
<keyword evidence="22" id="KW-1185">Reference proteome</keyword>
<dbReference type="OrthoDB" id="9806583at2"/>
<dbReference type="UniPathway" id="UPA00053">
    <property type="reaction ID" value="UER00085"/>
</dbReference>
<evidence type="ECO:0000256" key="9">
    <source>
        <dbReference type="ARBA" id="ARBA00022490"/>
    </source>
</evidence>
<comment type="pathway">
    <text evidence="5 18">Metabolic intermediate biosynthesis; chorismate biosynthesis; chorismate from D-erythrose 4-phosphate and phosphoenolpyruvate: step 2/7.</text>
</comment>
<dbReference type="PANTHER" id="PTHR43622:SF7">
    <property type="entry name" value="3-DEHYDROQUINATE SYNTHASE, CHLOROPLASTIC"/>
    <property type="match status" value="1"/>
</dbReference>
<feature type="binding site" evidence="18">
    <location>
        <position position="180"/>
    </location>
    <ligand>
        <name>Zn(2+)</name>
        <dbReference type="ChEBI" id="CHEBI:29105"/>
    </ligand>
</feature>
<evidence type="ECO:0000256" key="2">
    <source>
        <dbReference type="ARBA" id="ARBA00001911"/>
    </source>
</evidence>
<dbReference type="InterPro" id="IPR030960">
    <property type="entry name" value="DHQS/DOIS_N"/>
</dbReference>
<dbReference type="GO" id="GO:0000166">
    <property type="term" value="F:nucleotide binding"/>
    <property type="evidence" value="ECO:0007669"/>
    <property type="project" value="UniProtKB-KW"/>
</dbReference>
<dbReference type="Gene3D" id="1.20.1090.10">
    <property type="entry name" value="Dehydroquinate synthase-like - alpha domain"/>
    <property type="match status" value="1"/>
</dbReference>
<comment type="function">
    <text evidence="18">Catalyzes the conversion of 3-deoxy-D-arabino-heptulosonate 7-phosphate (DAHP) to dehydroquinate (DHQ).</text>
</comment>
<keyword evidence="15 18" id="KW-0057">Aromatic amino acid biosynthesis</keyword>
<evidence type="ECO:0000256" key="16">
    <source>
        <dbReference type="ARBA" id="ARBA00023239"/>
    </source>
</evidence>
<evidence type="ECO:0000256" key="5">
    <source>
        <dbReference type="ARBA" id="ARBA00004661"/>
    </source>
</evidence>
<dbReference type="RefSeq" id="WP_151862402.1">
    <property type="nucleotide sequence ID" value="NZ_WBZC01000092.1"/>
</dbReference>
<feature type="binding site" evidence="18">
    <location>
        <position position="260"/>
    </location>
    <ligand>
        <name>Zn(2+)</name>
        <dbReference type="ChEBI" id="CHEBI:29105"/>
    </ligand>
</feature>
<comment type="similarity">
    <text evidence="6 18">Belongs to the sugar phosphate cyclases superfamily. Dehydroquinate synthase family.</text>
</comment>
<comment type="cofactor">
    <cofactor evidence="18">
        <name>Co(2+)</name>
        <dbReference type="ChEBI" id="CHEBI:48828"/>
    </cofactor>
    <cofactor evidence="18">
        <name>Zn(2+)</name>
        <dbReference type="ChEBI" id="CHEBI:29105"/>
    </cofactor>
    <text evidence="18">Binds 1 divalent metal cation per subunit. Can use either Co(2+) or Zn(2+).</text>
</comment>
<comment type="cofactor">
    <cofactor evidence="3">
        <name>Zn(2+)</name>
        <dbReference type="ChEBI" id="CHEBI:29105"/>
    </cofactor>
</comment>
<keyword evidence="17 18" id="KW-0170">Cobalt</keyword>
<feature type="binding site" evidence="18">
    <location>
        <position position="243"/>
    </location>
    <ligand>
        <name>Zn(2+)</name>
        <dbReference type="ChEBI" id="CHEBI:29105"/>
    </ligand>
</feature>
<dbReference type="NCBIfam" id="TIGR01357">
    <property type="entry name" value="aroB"/>
    <property type="match status" value="1"/>
</dbReference>
<comment type="subcellular location">
    <subcellularLocation>
        <location evidence="4 18">Cytoplasm</location>
    </subcellularLocation>
</comment>
<evidence type="ECO:0000256" key="18">
    <source>
        <dbReference type="HAMAP-Rule" id="MF_00110"/>
    </source>
</evidence>
<keyword evidence="12 18" id="KW-0547">Nucleotide-binding</keyword>
<feature type="domain" description="3-dehydroquinate synthase N-terminal" evidence="19">
    <location>
        <begin position="63"/>
        <end position="175"/>
    </location>
</feature>
<keyword evidence="11 18" id="KW-0479">Metal-binding</keyword>
<evidence type="ECO:0000256" key="14">
    <source>
        <dbReference type="ARBA" id="ARBA00023027"/>
    </source>
</evidence>
<feature type="binding site" evidence="18">
    <location>
        <begin position="67"/>
        <end position="72"/>
    </location>
    <ligand>
        <name>NAD(+)</name>
        <dbReference type="ChEBI" id="CHEBI:57540"/>
    </ligand>
</feature>
<organism evidence="21 22">
    <name type="scientific">Alkaliphilus pronyensis</name>
    <dbReference type="NCBI Taxonomy" id="1482732"/>
    <lineage>
        <taxon>Bacteria</taxon>
        <taxon>Bacillati</taxon>
        <taxon>Bacillota</taxon>
        <taxon>Clostridia</taxon>
        <taxon>Peptostreptococcales</taxon>
        <taxon>Natronincolaceae</taxon>
        <taxon>Alkaliphilus</taxon>
    </lineage>
</organism>
<protein>
    <recommendedName>
        <fullName evidence="8 18">3-dehydroquinate synthase</fullName>
        <shortName evidence="18">DHQS</shortName>
        <ecNumber evidence="7 18">4.2.3.4</ecNumber>
    </recommendedName>
</protein>
<dbReference type="SUPFAM" id="SSF56796">
    <property type="entry name" value="Dehydroquinate synthase-like"/>
    <property type="match status" value="1"/>
</dbReference>
<feature type="domain" description="3-dehydroquinate synthase C-terminal" evidence="20">
    <location>
        <begin position="177"/>
        <end position="320"/>
    </location>
</feature>
<dbReference type="Proteomes" id="UP000432715">
    <property type="component" value="Unassembled WGS sequence"/>
</dbReference>
<dbReference type="HAMAP" id="MF_00110">
    <property type="entry name" value="DHQ_synthase"/>
    <property type="match status" value="1"/>
</dbReference>
<dbReference type="InterPro" id="IPR056179">
    <property type="entry name" value="DHQS_C"/>
</dbReference>
<evidence type="ECO:0000256" key="13">
    <source>
        <dbReference type="ARBA" id="ARBA00022833"/>
    </source>
</evidence>
<dbReference type="GO" id="GO:0046872">
    <property type="term" value="F:metal ion binding"/>
    <property type="evidence" value="ECO:0007669"/>
    <property type="project" value="UniProtKB-KW"/>
</dbReference>
<evidence type="ECO:0000256" key="3">
    <source>
        <dbReference type="ARBA" id="ARBA00001947"/>
    </source>
</evidence>
<evidence type="ECO:0000256" key="8">
    <source>
        <dbReference type="ARBA" id="ARBA00017684"/>
    </source>
</evidence>
<evidence type="ECO:0000256" key="4">
    <source>
        <dbReference type="ARBA" id="ARBA00004496"/>
    </source>
</evidence>
<dbReference type="InterPro" id="IPR050071">
    <property type="entry name" value="Dehydroquinate_synthase"/>
</dbReference>
<dbReference type="Pfam" id="PF01761">
    <property type="entry name" value="DHQ_synthase"/>
    <property type="match status" value="1"/>
</dbReference>
<dbReference type="CDD" id="cd08195">
    <property type="entry name" value="DHQS"/>
    <property type="match status" value="1"/>
</dbReference>
<dbReference type="FunFam" id="3.40.50.1970:FF:000007">
    <property type="entry name" value="Pentafunctional AROM polypeptide"/>
    <property type="match status" value="1"/>
</dbReference>
<name>A0A6I0F6X1_9FIRM</name>
<keyword evidence="9 18" id="KW-0963">Cytoplasm</keyword>
<evidence type="ECO:0000256" key="10">
    <source>
        <dbReference type="ARBA" id="ARBA00022605"/>
    </source>
</evidence>
<evidence type="ECO:0000256" key="7">
    <source>
        <dbReference type="ARBA" id="ARBA00013031"/>
    </source>
</evidence>
<keyword evidence="16 18" id="KW-0456">Lyase</keyword>
<comment type="cofactor">
    <cofactor evidence="2 18">
        <name>NAD(+)</name>
        <dbReference type="ChEBI" id="CHEBI:57540"/>
    </cofactor>
</comment>
<gene>
    <name evidence="18 21" type="primary">aroB</name>
    <name evidence="21" type="ORF">F8154_14915</name>
</gene>
<dbReference type="Pfam" id="PF24621">
    <property type="entry name" value="DHQS_C"/>
    <property type="match status" value="1"/>
</dbReference>
<dbReference type="PANTHER" id="PTHR43622">
    <property type="entry name" value="3-DEHYDROQUINATE SYNTHASE"/>
    <property type="match status" value="1"/>
</dbReference>
<dbReference type="GO" id="GO:0009073">
    <property type="term" value="P:aromatic amino acid family biosynthetic process"/>
    <property type="evidence" value="ECO:0007669"/>
    <property type="project" value="UniProtKB-KW"/>
</dbReference>